<dbReference type="RefSeq" id="YP_006908730.1">
    <property type="nucleotide sequence ID" value="NC_018874.1"/>
</dbReference>
<evidence type="ECO:0000313" key="3">
    <source>
        <dbReference type="Proteomes" id="UP000029777"/>
    </source>
</evidence>
<feature type="compositionally biased region" description="Acidic residues" evidence="1">
    <location>
        <begin position="220"/>
        <end position="236"/>
    </location>
</feature>
<dbReference type="EMBL" id="JX453331">
    <property type="protein sequence ID" value="AFU90090.1"/>
    <property type="molecule type" value="Genomic_DNA"/>
</dbReference>
<evidence type="ECO:0000256" key="1">
    <source>
        <dbReference type="SAM" id="MobiDB-lite"/>
    </source>
</evidence>
<sequence length="236" mass="27090">MMAHFIEPRINHIENKIEEVSIDDLVSMDDIGIEMSEQELSNCLGDETLEELLDTPRYELAPSPPPQQSLILSWDEDKVSDEEDEKSFFNAARKSEKDAIKFQASDDEDSESEDEYESDFIDDEPVDDDEEESDVSEDEYESDVGDSPRPKPEVEEDDEITEVTNLVAESSDFLSTMSRKRKRAAVSYFESEDEDEEVVVAPVKKRRDRTSPSRPLAQDIDTDFVCEEDEEDSDYE</sequence>
<dbReference type="KEGG" id="vg:13853699"/>
<dbReference type="Proteomes" id="UP000029777">
    <property type="component" value="Segment"/>
</dbReference>
<evidence type="ECO:0000313" key="2">
    <source>
        <dbReference type="EMBL" id="AFU90090.1"/>
    </source>
</evidence>
<name>K4JX80_ABHV</name>
<accession>K4JX80</accession>
<protein>
    <submittedName>
        <fullName evidence="2">Uncharacterized protein</fullName>
    </submittedName>
</protein>
<gene>
    <name evidence="2" type="ORF">AbHV_ORF78</name>
</gene>
<feature type="region of interest" description="Disordered" evidence="1">
    <location>
        <begin position="204"/>
        <end position="236"/>
    </location>
</feature>
<proteinExistence type="predicted"/>
<keyword evidence="3" id="KW-1185">Reference proteome</keyword>
<dbReference type="GeneID" id="13853699"/>
<reference evidence="2 3" key="1">
    <citation type="submission" date="2012-08" db="EMBL/GenBank/DDBJ databases">
        <title>Abalone herpesvirus genome reveals unexpected ancestry.</title>
        <authorList>
            <person name="Savin K.W."/>
            <person name="Fegan M."/>
            <person name="Powney R."/>
            <person name="Savage D."/>
            <person name="Wong F."/>
            <person name="Sawbridge T."/>
            <person name="Helsham J."/>
            <person name="Vardy M."/>
            <person name="Cogan N."/>
            <person name="Mohammad I."/>
            <person name="Cocks B.G."/>
            <person name="Warner S."/>
        </authorList>
    </citation>
    <scope>NUCLEOTIDE SEQUENCE [LARGE SCALE GENOMIC DNA]</scope>
    <source>
        <strain evidence="3">Isolate Abalone/Australia/Victoria/2009</strain>
    </source>
</reference>
<feature type="region of interest" description="Disordered" evidence="1">
    <location>
        <begin position="57"/>
        <end position="161"/>
    </location>
</feature>
<feature type="compositionally biased region" description="Acidic residues" evidence="1">
    <location>
        <begin position="105"/>
        <end position="144"/>
    </location>
</feature>
<organism evidence="2 3">
    <name type="scientific">Abalone herpesvirus (isolate Abalone/Australia/Victoria/2009)</name>
    <name type="common">AbHV</name>
    <dbReference type="NCBI Taxonomy" id="1241371"/>
    <lineage>
        <taxon>Viruses</taxon>
        <taxon>Duplodnaviria</taxon>
        <taxon>Heunggongvirae</taxon>
        <taxon>Peploviricota</taxon>
        <taxon>Herviviricetes</taxon>
        <taxon>Herpesvirales</taxon>
        <taxon>Malacoherpesviridae</taxon>
        <taxon>Aurivirus</taxon>
        <taxon>Aurivirus haliotidmalaco1</taxon>
    </lineage>
</organism>
<organismHost>
    <name type="scientific">Haliotidae</name>
    <name type="common">abalones</name>
    <dbReference type="NCBI Taxonomy" id="6451"/>
</organismHost>